<dbReference type="InterPro" id="IPR011604">
    <property type="entry name" value="PDDEXK-like_dom_sf"/>
</dbReference>
<dbReference type="Gene3D" id="3.90.320.10">
    <property type="match status" value="1"/>
</dbReference>
<proteinExistence type="predicted"/>
<accession>A0A0F9MZH4</accession>
<protein>
    <recommendedName>
        <fullName evidence="1">PD-(D/E)XK endonuclease-like domain-containing protein</fullName>
    </recommendedName>
</protein>
<dbReference type="InterPro" id="IPR038726">
    <property type="entry name" value="PDDEXK_AddAB-type"/>
</dbReference>
<evidence type="ECO:0000313" key="2">
    <source>
        <dbReference type="EMBL" id="KKN12710.1"/>
    </source>
</evidence>
<reference evidence="2" key="1">
    <citation type="journal article" date="2015" name="Nature">
        <title>Complex archaea that bridge the gap between prokaryotes and eukaryotes.</title>
        <authorList>
            <person name="Spang A."/>
            <person name="Saw J.H."/>
            <person name="Jorgensen S.L."/>
            <person name="Zaremba-Niedzwiedzka K."/>
            <person name="Martijn J."/>
            <person name="Lind A.E."/>
            <person name="van Eijk R."/>
            <person name="Schleper C."/>
            <person name="Guy L."/>
            <person name="Ettema T.J."/>
        </authorList>
    </citation>
    <scope>NUCLEOTIDE SEQUENCE</scope>
</reference>
<gene>
    <name evidence="2" type="ORF">LCGC14_1013680</name>
</gene>
<dbReference type="AlphaFoldDB" id="A0A0F9MZH4"/>
<feature type="domain" description="PD-(D/E)XK endonuclease-like" evidence="1">
    <location>
        <begin position="57"/>
        <end position="249"/>
    </location>
</feature>
<organism evidence="2">
    <name type="scientific">marine sediment metagenome</name>
    <dbReference type="NCBI Taxonomy" id="412755"/>
    <lineage>
        <taxon>unclassified sequences</taxon>
        <taxon>metagenomes</taxon>
        <taxon>ecological metagenomes</taxon>
    </lineage>
</organism>
<comment type="caution">
    <text evidence="2">The sequence shown here is derived from an EMBL/GenBank/DDBJ whole genome shotgun (WGS) entry which is preliminary data.</text>
</comment>
<name>A0A0F9MZH4_9ZZZZ</name>
<evidence type="ECO:0000259" key="1">
    <source>
        <dbReference type="Pfam" id="PF12705"/>
    </source>
</evidence>
<dbReference type="Pfam" id="PF12705">
    <property type="entry name" value="PDDEXK_1"/>
    <property type="match status" value="1"/>
</dbReference>
<dbReference type="EMBL" id="LAZR01004001">
    <property type="protein sequence ID" value="KKN12710.1"/>
    <property type="molecule type" value="Genomic_DNA"/>
</dbReference>
<sequence>MIKGIIRPGGELMLKDAAIAEAIQMGNLDGYPLLIVTAALNDWKRTNPSASQIAGGSWRRSVLEATIAYYIKIGDRMPLLRGSLIHKGFEGFRSPPGVQLIREKTMRAHLPKFPEMKLSGTIDLYYPAAMRIEDYKTCSKMPKLVKPAHVWQLATYAWLLRWNGYAVKHGAINYQSWRDCLQLSRTLDESGSEISIAEAKLFCDEQFFVQETGKVWIILKAGYTDYDIPSMVECNTNWCRGCAVKWACDQIDRWGGVIDPADYSHEDYV</sequence>